<dbReference type="InterPro" id="IPR052070">
    <property type="entry name" value="ESCRT-I_UEV_domain"/>
</dbReference>
<dbReference type="Gene3D" id="6.10.250.370">
    <property type="match status" value="1"/>
</dbReference>
<name>A0A0L0SU60_ALLM3</name>
<dbReference type="InterPro" id="IPR037202">
    <property type="entry name" value="ESCRT_assembly_dom"/>
</dbReference>
<proteinExistence type="inferred from homology"/>
<dbReference type="GO" id="GO:0043130">
    <property type="term" value="F:ubiquitin binding"/>
    <property type="evidence" value="ECO:0007669"/>
    <property type="project" value="TreeGrafter"/>
</dbReference>
<dbReference type="Gene3D" id="6.10.140.820">
    <property type="match status" value="1"/>
</dbReference>
<protein>
    <recommendedName>
        <fullName evidence="13">UEV domain-containing protein</fullName>
    </recommendedName>
</protein>
<feature type="domain" description="UEV" evidence="10">
    <location>
        <begin position="7"/>
        <end position="150"/>
    </location>
</feature>
<feature type="compositionally biased region" description="Pro residues" evidence="8">
    <location>
        <begin position="152"/>
        <end position="166"/>
    </location>
</feature>
<dbReference type="GO" id="GO:0043162">
    <property type="term" value="P:ubiquitin-dependent protein catabolic process via the multivesicular body sorting pathway"/>
    <property type="evidence" value="ECO:0007669"/>
    <property type="project" value="UniProtKB-ARBA"/>
</dbReference>
<evidence type="ECO:0000259" key="10">
    <source>
        <dbReference type="PROSITE" id="PS51322"/>
    </source>
</evidence>
<evidence type="ECO:0000256" key="6">
    <source>
        <dbReference type="ARBA" id="ARBA00023054"/>
    </source>
</evidence>
<evidence type="ECO:0000313" key="11">
    <source>
        <dbReference type="EMBL" id="KNE65986.1"/>
    </source>
</evidence>
<dbReference type="GO" id="GO:0000813">
    <property type="term" value="C:ESCRT I complex"/>
    <property type="evidence" value="ECO:0007669"/>
    <property type="project" value="TreeGrafter"/>
</dbReference>
<accession>A0A0L0SU60</accession>
<dbReference type="PANTHER" id="PTHR23306:SF3">
    <property type="entry name" value="TUMOR SUPPRESSOR PROTEIN 101"/>
    <property type="match status" value="1"/>
</dbReference>
<feature type="domain" description="SB" evidence="9">
    <location>
        <begin position="309"/>
        <end position="373"/>
    </location>
</feature>
<dbReference type="OrthoDB" id="306304at2759"/>
<dbReference type="Gene3D" id="3.10.110.10">
    <property type="entry name" value="Ubiquitin Conjugating Enzyme"/>
    <property type="match status" value="1"/>
</dbReference>
<organism evidence="11 12">
    <name type="scientific">Allomyces macrogynus (strain ATCC 38327)</name>
    <name type="common">Allomyces javanicus var. macrogynus</name>
    <dbReference type="NCBI Taxonomy" id="578462"/>
    <lineage>
        <taxon>Eukaryota</taxon>
        <taxon>Fungi</taxon>
        <taxon>Fungi incertae sedis</taxon>
        <taxon>Blastocladiomycota</taxon>
        <taxon>Blastocladiomycetes</taxon>
        <taxon>Blastocladiales</taxon>
        <taxon>Blastocladiaceae</taxon>
        <taxon>Allomyces</taxon>
    </lineage>
</organism>
<comment type="similarity">
    <text evidence="2">Belongs to the ubiquitin-conjugating enzyme family. UEV subfamily.</text>
</comment>
<evidence type="ECO:0000256" key="8">
    <source>
        <dbReference type="SAM" id="MobiDB-lite"/>
    </source>
</evidence>
<evidence type="ECO:0000256" key="2">
    <source>
        <dbReference type="ARBA" id="ARBA00009594"/>
    </source>
</evidence>
<dbReference type="SUPFAM" id="SSF140111">
    <property type="entry name" value="Endosomal sorting complex assembly domain"/>
    <property type="match status" value="1"/>
</dbReference>
<dbReference type="EMBL" id="GG745349">
    <property type="protein sequence ID" value="KNE65986.1"/>
    <property type="molecule type" value="Genomic_DNA"/>
</dbReference>
<evidence type="ECO:0000256" key="3">
    <source>
        <dbReference type="ARBA" id="ARBA00022448"/>
    </source>
</evidence>
<keyword evidence="3 7" id="KW-0813">Transport</keyword>
<dbReference type="InterPro" id="IPR008883">
    <property type="entry name" value="UEV_N"/>
</dbReference>
<evidence type="ECO:0000259" key="9">
    <source>
        <dbReference type="PROSITE" id="PS51312"/>
    </source>
</evidence>
<dbReference type="PANTHER" id="PTHR23306">
    <property type="entry name" value="TUMOR SUSCEPTIBILITY GENE 101 PROTEIN-RELATED"/>
    <property type="match status" value="1"/>
</dbReference>
<dbReference type="VEuPathDB" id="FungiDB:AMAG_10266"/>
<keyword evidence="5 7" id="KW-0653">Protein transport</keyword>
<comment type="subcellular location">
    <subcellularLocation>
        <location evidence="1">Endosome</location>
    </subcellularLocation>
</comment>
<dbReference type="AlphaFoldDB" id="A0A0L0SU60"/>
<dbReference type="Pfam" id="PF05743">
    <property type="entry name" value="UEV"/>
    <property type="match status" value="1"/>
</dbReference>
<evidence type="ECO:0000313" key="12">
    <source>
        <dbReference type="Proteomes" id="UP000054350"/>
    </source>
</evidence>
<evidence type="ECO:0000256" key="1">
    <source>
        <dbReference type="ARBA" id="ARBA00004177"/>
    </source>
</evidence>
<dbReference type="PROSITE" id="PS51322">
    <property type="entry name" value="UEV"/>
    <property type="match status" value="1"/>
</dbReference>
<dbReference type="InterPro" id="IPR017916">
    <property type="entry name" value="SB_dom"/>
</dbReference>
<dbReference type="PROSITE" id="PS51312">
    <property type="entry name" value="SB"/>
    <property type="match status" value="1"/>
</dbReference>
<sequence>MAAMDNPQVRQWLQQAAARYRQAERVYNDAAMTLAAYPNLLPKLDQFTHVDGKVSHILCLYGTIPVGYKGSTYNIPIELWLPEMYPVVAPYAFVKPTATMLINPSKDVDANGKVFHAYLHYWDYRSSNLVNAVGVLQQAFAVDPPVYARPHSQPPPTTVYPPPQFVPTPSSTGSTATGMPPQPSGSSQLSSPTSLLNSRIPNTLPPPMDPHAIKLNALRADVTDKLTAKFTDFSSAMTSEMEALLHENKVLYEAQTRVQQKADALDQEVVQLGTNLAFVEKRVGEYQSMVETWESKPPLAPEDILVAANPIQAQMLDAVAEDHAIEDTMYMLGKALDDGKIDSTVFLKTIRSLAKEQFLQRALVQKCAKALSG</sequence>
<evidence type="ECO:0000256" key="4">
    <source>
        <dbReference type="ARBA" id="ARBA00022753"/>
    </source>
</evidence>
<keyword evidence="12" id="KW-1185">Reference proteome</keyword>
<dbReference type="CDD" id="cd11685">
    <property type="entry name" value="UEV_TSG101-like"/>
    <property type="match status" value="1"/>
</dbReference>
<dbReference type="InterPro" id="IPR016135">
    <property type="entry name" value="UBQ-conjugating_enzyme/RWD"/>
</dbReference>
<keyword evidence="6" id="KW-0175">Coiled coil</keyword>
<dbReference type="SUPFAM" id="SSF54495">
    <property type="entry name" value="UBC-like"/>
    <property type="match status" value="1"/>
</dbReference>
<feature type="compositionally biased region" description="Low complexity" evidence="8">
    <location>
        <begin position="167"/>
        <end position="198"/>
    </location>
</feature>
<reference evidence="11 12" key="1">
    <citation type="submission" date="2009-11" db="EMBL/GenBank/DDBJ databases">
        <title>Annotation of Allomyces macrogynus ATCC 38327.</title>
        <authorList>
            <consortium name="The Broad Institute Genome Sequencing Platform"/>
            <person name="Russ C."/>
            <person name="Cuomo C."/>
            <person name="Burger G."/>
            <person name="Gray M.W."/>
            <person name="Holland P.W.H."/>
            <person name="King N."/>
            <person name="Lang F.B.F."/>
            <person name="Roger A.J."/>
            <person name="Ruiz-Trillo I."/>
            <person name="Young S.K."/>
            <person name="Zeng Q."/>
            <person name="Gargeya S."/>
            <person name="Fitzgerald M."/>
            <person name="Haas B."/>
            <person name="Abouelleil A."/>
            <person name="Alvarado L."/>
            <person name="Arachchi H.M."/>
            <person name="Berlin A."/>
            <person name="Chapman S.B."/>
            <person name="Gearin G."/>
            <person name="Goldberg J."/>
            <person name="Griggs A."/>
            <person name="Gujja S."/>
            <person name="Hansen M."/>
            <person name="Heiman D."/>
            <person name="Howarth C."/>
            <person name="Larimer J."/>
            <person name="Lui A."/>
            <person name="MacDonald P.J.P."/>
            <person name="McCowen C."/>
            <person name="Montmayeur A."/>
            <person name="Murphy C."/>
            <person name="Neiman D."/>
            <person name="Pearson M."/>
            <person name="Priest M."/>
            <person name="Roberts A."/>
            <person name="Saif S."/>
            <person name="Shea T."/>
            <person name="Sisk P."/>
            <person name="Stolte C."/>
            <person name="Sykes S."/>
            <person name="Wortman J."/>
            <person name="Nusbaum C."/>
            <person name="Birren B."/>
        </authorList>
    </citation>
    <scope>NUCLEOTIDE SEQUENCE [LARGE SCALE GENOMIC DNA]</scope>
    <source>
        <strain evidence="11 12">ATCC 38327</strain>
    </source>
</reference>
<evidence type="ECO:0000256" key="7">
    <source>
        <dbReference type="PROSITE-ProRule" id="PRU00644"/>
    </source>
</evidence>
<evidence type="ECO:0000256" key="5">
    <source>
        <dbReference type="ARBA" id="ARBA00022927"/>
    </source>
</evidence>
<reference evidence="12" key="2">
    <citation type="submission" date="2009-11" db="EMBL/GenBank/DDBJ databases">
        <title>The Genome Sequence of Allomyces macrogynus strain ATCC 38327.</title>
        <authorList>
            <consortium name="The Broad Institute Genome Sequencing Platform"/>
            <person name="Russ C."/>
            <person name="Cuomo C."/>
            <person name="Shea T."/>
            <person name="Young S.K."/>
            <person name="Zeng Q."/>
            <person name="Koehrsen M."/>
            <person name="Haas B."/>
            <person name="Borodovsky M."/>
            <person name="Guigo R."/>
            <person name="Alvarado L."/>
            <person name="Berlin A."/>
            <person name="Borenstein D."/>
            <person name="Chen Z."/>
            <person name="Engels R."/>
            <person name="Freedman E."/>
            <person name="Gellesch M."/>
            <person name="Goldberg J."/>
            <person name="Griggs A."/>
            <person name="Gujja S."/>
            <person name="Heiman D."/>
            <person name="Hepburn T."/>
            <person name="Howarth C."/>
            <person name="Jen D."/>
            <person name="Larson L."/>
            <person name="Lewis B."/>
            <person name="Mehta T."/>
            <person name="Park D."/>
            <person name="Pearson M."/>
            <person name="Roberts A."/>
            <person name="Saif S."/>
            <person name="Shenoy N."/>
            <person name="Sisk P."/>
            <person name="Stolte C."/>
            <person name="Sykes S."/>
            <person name="Walk T."/>
            <person name="White J."/>
            <person name="Yandava C."/>
            <person name="Burger G."/>
            <person name="Gray M.W."/>
            <person name="Holland P.W.H."/>
            <person name="King N."/>
            <person name="Lang F.B.F."/>
            <person name="Roger A.J."/>
            <person name="Ruiz-Trillo I."/>
            <person name="Lander E."/>
            <person name="Nusbaum C."/>
        </authorList>
    </citation>
    <scope>NUCLEOTIDE SEQUENCE [LARGE SCALE GENOMIC DNA]</scope>
    <source>
        <strain evidence="12">ATCC 38327</strain>
    </source>
</reference>
<evidence type="ECO:0008006" key="13">
    <source>
        <dbReference type="Google" id="ProtNLM"/>
    </source>
</evidence>
<dbReference type="Proteomes" id="UP000054350">
    <property type="component" value="Unassembled WGS sequence"/>
</dbReference>
<dbReference type="GO" id="GO:0072666">
    <property type="term" value="P:establishment of protein localization to vacuole"/>
    <property type="evidence" value="ECO:0007669"/>
    <property type="project" value="UniProtKB-ARBA"/>
</dbReference>
<dbReference type="Pfam" id="PF09454">
    <property type="entry name" value="Vps23_core"/>
    <property type="match status" value="1"/>
</dbReference>
<feature type="region of interest" description="Disordered" evidence="8">
    <location>
        <begin position="147"/>
        <end position="201"/>
    </location>
</feature>
<gene>
    <name evidence="11" type="ORF">AMAG_10266</name>
</gene>
<dbReference type="GO" id="GO:0015031">
    <property type="term" value="P:protein transport"/>
    <property type="evidence" value="ECO:0007669"/>
    <property type="project" value="UniProtKB-UniRule"/>
</dbReference>
<keyword evidence="4" id="KW-0967">Endosome</keyword>